<dbReference type="GO" id="GO:0005737">
    <property type="term" value="C:cytoplasm"/>
    <property type="evidence" value="ECO:0007669"/>
    <property type="project" value="UniProtKB-SubCell"/>
</dbReference>
<reference evidence="13 14" key="1">
    <citation type="journal article" date="2013" name="Nat. Commun.">
        <title>Genome analysis reveals insights into physiology and longevity of the Brandt's bat Myotis brandtii.</title>
        <authorList>
            <person name="Seim I."/>
            <person name="Fang X."/>
            <person name="Xiong Z."/>
            <person name="Lobanov A.V."/>
            <person name="Huang Z."/>
            <person name="Ma S."/>
            <person name="Feng Y."/>
            <person name="Turanov A.A."/>
            <person name="Zhu Y."/>
            <person name="Lenz T.L."/>
            <person name="Gerashchenko M.V."/>
            <person name="Fan D."/>
            <person name="Hee Yim S."/>
            <person name="Yao X."/>
            <person name="Jordan D."/>
            <person name="Xiong Y."/>
            <person name="Ma Y."/>
            <person name="Lyapunov A.N."/>
            <person name="Chen G."/>
            <person name="Kulakova O.I."/>
            <person name="Sun Y."/>
            <person name="Lee S.G."/>
            <person name="Bronson R.T."/>
            <person name="Moskalev A.A."/>
            <person name="Sunyaev S.R."/>
            <person name="Zhang G."/>
            <person name="Krogh A."/>
            <person name="Wang J."/>
            <person name="Gladyshev V.N."/>
        </authorList>
    </citation>
    <scope>NUCLEOTIDE SEQUENCE [LARGE SCALE GENOMIC DNA]</scope>
</reference>
<keyword evidence="6" id="KW-0963">Cytoplasm</keyword>
<dbReference type="InterPro" id="IPR022816">
    <property type="entry name" value="Condensin_barren_su2"/>
</dbReference>
<keyword evidence="7 11" id="KW-0132">Cell division</keyword>
<keyword evidence="8 11" id="KW-0498">Mitosis</keyword>
<comment type="similarity">
    <text evidence="3 11">Belongs to the CND2 (condensin subunit 2) family.</text>
</comment>
<accession>S7MNZ3</accession>
<dbReference type="GO" id="GO:0003682">
    <property type="term" value="F:chromatin binding"/>
    <property type="evidence" value="ECO:0007669"/>
    <property type="project" value="TreeGrafter"/>
</dbReference>
<evidence type="ECO:0000313" key="13">
    <source>
        <dbReference type="EMBL" id="EPQ05245.1"/>
    </source>
</evidence>
<keyword evidence="9 11" id="KW-0226">DNA condensation</keyword>
<feature type="compositionally biased region" description="Low complexity" evidence="12">
    <location>
        <begin position="724"/>
        <end position="737"/>
    </location>
</feature>
<feature type="compositionally biased region" description="Pro residues" evidence="12">
    <location>
        <begin position="738"/>
        <end position="751"/>
    </location>
</feature>
<dbReference type="PANTHER" id="PTHR13108">
    <property type="entry name" value="CONDENSIN COMPLEX SUBUNIT 2"/>
    <property type="match status" value="1"/>
</dbReference>
<dbReference type="eggNOG" id="KOG2328">
    <property type="taxonomic scope" value="Eukaryota"/>
</dbReference>
<dbReference type="PIRSF" id="PIRSF017126">
    <property type="entry name" value="Condensin_H"/>
    <property type="match status" value="1"/>
</dbReference>
<evidence type="ECO:0000313" key="14">
    <source>
        <dbReference type="Proteomes" id="UP000052978"/>
    </source>
</evidence>
<feature type="compositionally biased region" description="Basic and acidic residues" evidence="12">
    <location>
        <begin position="1"/>
        <end position="10"/>
    </location>
</feature>
<proteinExistence type="inferred from homology"/>
<dbReference type="GO" id="GO:0007076">
    <property type="term" value="P:mitotic chromosome condensation"/>
    <property type="evidence" value="ECO:0007669"/>
    <property type="project" value="InterPro"/>
</dbReference>
<feature type="region of interest" description="Disordered" evidence="12">
    <location>
        <begin position="174"/>
        <end position="210"/>
    </location>
</feature>
<evidence type="ECO:0000256" key="1">
    <source>
        <dbReference type="ARBA" id="ARBA00004286"/>
    </source>
</evidence>
<name>S7MNZ3_MYOBR</name>
<feature type="region of interest" description="Disordered" evidence="12">
    <location>
        <begin position="722"/>
        <end position="764"/>
    </location>
</feature>
<sequence>MNHCSSETRGHSLNASPSKRGFSMPPPKKAPLNTPGTPVLEDFPQNDDEKERLQRRRSRAFELQFSIDSPRLLASPSSRSIDFSATIPKFTNTQITEHYSTCIKLSTENKITTKNAFGLHLIDFMSEILKQKDTELTNFKVAAGTLDASTKIYAVRVDAVHADVYRVLGGLGKDAPSPEEAESHDADGSVTETGTTKKAPKPKKKHSHKTIEQNINNLNVSEADRKCEIDPLFQKTAASFDECSTAGVFLSTLHCHDYRSELLFPSDVQTLSSAGPPEMPDLDWVEMTDLKALLEQCTEDRQICPSLAGFQFTKWDSETHNESVSALVDKFKKNDQVFDINAEIEDSDGEDVLDGPLEDDFDANDEPDHTASGDHAEFRSWRDPCHSQSCQEEMIPLGDGDIRTMCPLLSMRPGEYSYFSPRTMSMWAGPEHWRFKPRHKQDAALKSENRKKSTKKDFEIDFDDDIDFDVYFGKAKAATILTKSTLENQNWRATTLPTDFHYEADHLAQLHLKPGTRILTIARGQKTGTEHYEEIGDYDYNNPNDTSNFCPGLQAADSDYEESGDLFVGPVGTSDLSAYPCHSPKTAQEDDDPPDTQGSDITRYGESNLVAEPQKVNKIEIHYAKTAKKMDMKKLKQSMWSLLTDFTQVDAETNHSETGKEEDPVEVADKKMLSRLTWDLQKSLPPLMAQNLSIPLAFACLLHLANEKLTLVLLEAFSRPKQGSSPTGCSSPASATPTPCPEAPPLKPPPTQDFRHLRSSTGDCHHLCRDPRPHCSPGEGG</sequence>
<dbReference type="Pfam" id="PF05786">
    <property type="entry name" value="Cnd2"/>
    <property type="match status" value="1"/>
</dbReference>
<dbReference type="PANTHER" id="PTHR13108:SF9">
    <property type="entry name" value="CONDENSIN COMPLEX SUBUNIT 2"/>
    <property type="match status" value="1"/>
</dbReference>
<feature type="compositionally biased region" description="Basic and acidic residues" evidence="12">
    <location>
        <begin position="366"/>
        <end position="377"/>
    </location>
</feature>
<dbReference type="Proteomes" id="UP000052978">
    <property type="component" value="Unassembled WGS sequence"/>
</dbReference>
<evidence type="ECO:0000256" key="4">
    <source>
        <dbReference type="ARBA" id="ARBA00016065"/>
    </source>
</evidence>
<keyword evidence="10 11" id="KW-0131">Cell cycle</keyword>
<organism evidence="13 14">
    <name type="scientific">Myotis brandtii</name>
    <name type="common">Brandt's bat</name>
    <dbReference type="NCBI Taxonomy" id="109478"/>
    <lineage>
        <taxon>Eukaryota</taxon>
        <taxon>Metazoa</taxon>
        <taxon>Chordata</taxon>
        <taxon>Craniata</taxon>
        <taxon>Vertebrata</taxon>
        <taxon>Euteleostomi</taxon>
        <taxon>Mammalia</taxon>
        <taxon>Eutheria</taxon>
        <taxon>Laurasiatheria</taxon>
        <taxon>Chiroptera</taxon>
        <taxon>Yangochiroptera</taxon>
        <taxon>Vespertilionidae</taxon>
        <taxon>Myotis</taxon>
    </lineage>
</organism>
<evidence type="ECO:0000256" key="5">
    <source>
        <dbReference type="ARBA" id="ARBA00022454"/>
    </source>
</evidence>
<evidence type="ECO:0000256" key="7">
    <source>
        <dbReference type="ARBA" id="ARBA00022618"/>
    </source>
</evidence>
<evidence type="ECO:0000256" key="12">
    <source>
        <dbReference type="SAM" id="MobiDB-lite"/>
    </source>
</evidence>
<gene>
    <name evidence="13" type="ORF">D623_10013686</name>
</gene>
<evidence type="ECO:0000256" key="6">
    <source>
        <dbReference type="ARBA" id="ARBA00022490"/>
    </source>
</evidence>
<feature type="compositionally biased region" description="Basic residues" evidence="12">
    <location>
        <begin position="198"/>
        <end position="208"/>
    </location>
</feature>
<dbReference type="GO" id="GO:0051301">
    <property type="term" value="P:cell division"/>
    <property type="evidence" value="ECO:0007669"/>
    <property type="project" value="UniProtKB-KW"/>
</dbReference>
<dbReference type="AlphaFoldDB" id="S7MNZ3"/>
<evidence type="ECO:0000256" key="11">
    <source>
        <dbReference type="PIRNR" id="PIRNR017126"/>
    </source>
</evidence>
<feature type="region of interest" description="Disordered" evidence="12">
    <location>
        <begin position="1"/>
        <end position="56"/>
    </location>
</feature>
<evidence type="ECO:0000256" key="9">
    <source>
        <dbReference type="ARBA" id="ARBA00023067"/>
    </source>
</evidence>
<comment type="subcellular location">
    <subcellularLocation>
        <location evidence="1">Chromosome</location>
    </subcellularLocation>
    <subcellularLocation>
        <location evidence="2">Cytoplasm</location>
    </subcellularLocation>
</comment>
<evidence type="ECO:0000256" key="8">
    <source>
        <dbReference type="ARBA" id="ARBA00022776"/>
    </source>
</evidence>
<keyword evidence="14" id="KW-1185">Reference proteome</keyword>
<dbReference type="GO" id="GO:0000796">
    <property type="term" value="C:condensin complex"/>
    <property type="evidence" value="ECO:0007669"/>
    <property type="project" value="InterPro"/>
</dbReference>
<comment type="function">
    <text evidence="11">Regulatory subunit of the condensin complex, a complex required for conversion of interphase chromatin into mitotic-like condense chromosomes.</text>
</comment>
<feature type="region of interest" description="Disordered" evidence="12">
    <location>
        <begin position="577"/>
        <end position="602"/>
    </location>
</feature>
<feature type="compositionally biased region" description="Acidic residues" evidence="12">
    <location>
        <begin position="344"/>
        <end position="365"/>
    </location>
</feature>
<dbReference type="EMBL" id="KE161758">
    <property type="protein sequence ID" value="EPQ05245.1"/>
    <property type="molecule type" value="Genomic_DNA"/>
</dbReference>
<protein>
    <recommendedName>
        <fullName evidence="4 11">Condensin complex subunit 2</fullName>
    </recommendedName>
</protein>
<keyword evidence="5" id="KW-0158">Chromosome</keyword>
<evidence type="ECO:0000256" key="2">
    <source>
        <dbReference type="ARBA" id="ARBA00004496"/>
    </source>
</evidence>
<evidence type="ECO:0000256" key="3">
    <source>
        <dbReference type="ARBA" id="ARBA00009471"/>
    </source>
</evidence>
<feature type="region of interest" description="Disordered" evidence="12">
    <location>
        <begin position="344"/>
        <end position="377"/>
    </location>
</feature>
<evidence type="ECO:0000256" key="10">
    <source>
        <dbReference type="ARBA" id="ARBA00023306"/>
    </source>
</evidence>